<comment type="caution">
    <text evidence="2">The sequence shown here is derived from an EMBL/GenBank/DDBJ whole genome shotgun (WGS) entry which is preliminary data.</text>
</comment>
<name>A0ABR3DJ90_NEUIN</name>
<feature type="compositionally biased region" description="Polar residues" evidence="1">
    <location>
        <begin position="95"/>
        <end position="110"/>
    </location>
</feature>
<feature type="compositionally biased region" description="Low complexity" evidence="1">
    <location>
        <begin position="51"/>
        <end position="64"/>
    </location>
</feature>
<feature type="region of interest" description="Disordered" evidence="1">
    <location>
        <begin position="356"/>
        <end position="382"/>
    </location>
</feature>
<feature type="compositionally biased region" description="Basic and acidic residues" evidence="1">
    <location>
        <begin position="158"/>
        <end position="177"/>
    </location>
</feature>
<feature type="compositionally biased region" description="Polar residues" evidence="1">
    <location>
        <begin position="232"/>
        <end position="241"/>
    </location>
</feature>
<evidence type="ECO:0000256" key="1">
    <source>
        <dbReference type="SAM" id="MobiDB-lite"/>
    </source>
</evidence>
<feature type="compositionally biased region" description="Pro residues" evidence="1">
    <location>
        <begin position="258"/>
        <end position="269"/>
    </location>
</feature>
<sequence>MDDKPKVYGSRGVSDLIKLFESQSQEMKTRNDKVQRAVSLSPSKKQKTATKEAQTTAKKAAETQSHPQCVFRPPHVHQVYEIDGSEYRPHKGPQSAASESPKRSLQSQPKVASAPSVGGVPNASSKPCLERPSEPSNNNNVAQQAKTEKNVSATVPGFEEKLLEPEPKRGLEKEKETSISVGQGGREGMKNLPTPKPLNKDLPSTQTANKHEQPSDPRINPTKSDCEGTARFQHNSNTKATPQALPKKEKLPTATSPKPAPRPTSPMPQPLHHRLSSKDTKELRAGIFSLTNSPSSAWQEHPSSREPHRPVREVRVKDTLINSSSLAGKCGSTPALTNASILTNNSVNSMKVEYNPSDRSTTTVDSMKVEPSLSDINGGECGSTVSNMSIGSMVVEVESIDQPTTMEPSSEASRGWGCGTTPGLPVASGVSVTSVDSMNVEYSSSEQLSSASIDSIKVEYSPSDQLSSVSVDSMNVEYSPNAQSELWEDILQRLGVEAEKET</sequence>
<protein>
    <submittedName>
        <fullName evidence="2">Uncharacterized protein</fullName>
    </submittedName>
</protein>
<feature type="compositionally biased region" description="Basic and acidic residues" evidence="1">
    <location>
        <begin position="302"/>
        <end position="311"/>
    </location>
</feature>
<gene>
    <name evidence="2" type="ORF">QR685DRAFT_515033</name>
</gene>
<organism evidence="2 3">
    <name type="scientific">Neurospora intermedia</name>
    <dbReference type="NCBI Taxonomy" id="5142"/>
    <lineage>
        <taxon>Eukaryota</taxon>
        <taxon>Fungi</taxon>
        <taxon>Dikarya</taxon>
        <taxon>Ascomycota</taxon>
        <taxon>Pezizomycotina</taxon>
        <taxon>Sordariomycetes</taxon>
        <taxon>Sordariomycetidae</taxon>
        <taxon>Sordariales</taxon>
        <taxon>Sordariaceae</taxon>
        <taxon>Neurospora</taxon>
    </lineage>
</organism>
<feature type="compositionally biased region" description="Polar residues" evidence="1">
    <location>
        <begin position="289"/>
        <end position="298"/>
    </location>
</feature>
<dbReference type="Proteomes" id="UP001451303">
    <property type="component" value="Unassembled WGS sequence"/>
</dbReference>
<evidence type="ECO:0000313" key="3">
    <source>
        <dbReference type="Proteomes" id="UP001451303"/>
    </source>
</evidence>
<keyword evidence="3" id="KW-1185">Reference proteome</keyword>
<dbReference type="EMBL" id="JAVLET010000002">
    <property type="protein sequence ID" value="KAL0472760.1"/>
    <property type="molecule type" value="Genomic_DNA"/>
</dbReference>
<accession>A0ABR3DJ90</accession>
<evidence type="ECO:0000313" key="2">
    <source>
        <dbReference type="EMBL" id="KAL0472760.1"/>
    </source>
</evidence>
<proteinExistence type="predicted"/>
<reference evidence="2 3" key="1">
    <citation type="submission" date="2023-09" db="EMBL/GenBank/DDBJ databases">
        <title>Multi-omics analysis of a traditional fermented food reveals byproduct-associated fungal strains for waste-to-food upcycling.</title>
        <authorList>
            <consortium name="Lawrence Berkeley National Laboratory"/>
            <person name="Rekdal V.M."/>
            <person name="Villalobos-Escobedo J.M."/>
            <person name="Rodriguez-Valeron N."/>
            <person name="Garcia M.O."/>
            <person name="Vasquez D.P."/>
            <person name="Damayanti I."/>
            <person name="Sorensen P.M."/>
            <person name="Baidoo E.E."/>
            <person name="De Carvalho A.C."/>
            <person name="Riley R."/>
            <person name="Lipzen A."/>
            <person name="He G."/>
            <person name="Yan M."/>
            <person name="Haridas S."/>
            <person name="Daum C."/>
            <person name="Yoshinaga Y."/>
            <person name="Ng V."/>
            <person name="Grigoriev I.V."/>
            <person name="Munk R."/>
            <person name="Nuraida L."/>
            <person name="Wijaya C.H."/>
            <person name="Morales P.-C."/>
            <person name="Keasling J.D."/>
        </authorList>
    </citation>
    <scope>NUCLEOTIDE SEQUENCE [LARGE SCALE GENOMIC DNA]</scope>
    <source>
        <strain evidence="2 3">FGSC 2613</strain>
    </source>
</reference>
<feature type="compositionally biased region" description="Polar residues" evidence="1">
    <location>
        <begin position="134"/>
        <end position="153"/>
    </location>
</feature>
<feature type="region of interest" description="Disordered" evidence="1">
    <location>
        <begin position="23"/>
        <end position="311"/>
    </location>
</feature>